<accession>A0A0A9B3S6</accession>
<sequence>MIICTQAHFLPICITKKCSQSSNNK</sequence>
<dbReference type="AlphaFoldDB" id="A0A0A9B3S6"/>
<dbReference type="EMBL" id="GBRH01243918">
    <property type="protein sequence ID" value="JAD53977.1"/>
    <property type="molecule type" value="Transcribed_RNA"/>
</dbReference>
<proteinExistence type="predicted"/>
<name>A0A0A9B3S6_ARUDO</name>
<reference evidence="1" key="1">
    <citation type="submission" date="2014-09" db="EMBL/GenBank/DDBJ databases">
        <authorList>
            <person name="Magalhaes I.L.F."/>
            <person name="Oliveira U."/>
            <person name="Santos F.R."/>
            <person name="Vidigal T.H.D.A."/>
            <person name="Brescovit A.D."/>
            <person name="Santos A.J."/>
        </authorList>
    </citation>
    <scope>NUCLEOTIDE SEQUENCE</scope>
    <source>
        <tissue evidence="1">Shoot tissue taken approximately 20 cm above the soil surface</tissue>
    </source>
</reference>
<protein>
    <submittedName>
        <fullName evidence="1">Uncharacterized protein</fullName>
    </submittedName>
</protein>
<evidence type="ECO:0000313" key="1">
    <source>
        <dbReference type="EMBL" id="JAD53977.1"/>
    </source>
</evidence>
<reference evidence="1" key="2">
    <citation type="journal article" date="2015" name="Data Brief">
        <title>Shoot transcriptome of the giant reed, Arundo donax.</title>
        <authorList>
            <person name="Barrero R.A."/>
            <person name="Guerrero F.D."/>
            <person name="Moolhuijzen P."/>
            <person name="Goolsby J.A."/>
            <person name="Tidwell J."/>
            <person name="Bellgard S.E."/>
            <person name="Bellgard M.I."/>
        </authorList>
    </citation>
    <scope>NUCLEOTIDE SEQUENCE</scope>
    <source>
        <tissue evidence="1">Shoot tissue taken approximately 20 cm above the soil surface</tissue>
    </source>
</reference>
<organism evidence="1">
    <name type="scientific">Arundo donax</name>
    <name type="common">Giant reed</name>
    <name type="synonym">Donax arundinaceus</name>
    <dbReference type="NCBI Taxonomy" id="35708"/>
    <lineage>
        <taxon>Eukaryota</taxon>
        <taxon>Viridiplantae</taxon>
        <taxon>Streptophyta</taxon>
        <taxon>Embryophyta</taxon>
        <taxon>Tracheophyta</taxon>
        <taxon>Spermatophyta</taxon>
        <taxon>Magnoliopsida</taxon>
        <taxon>Liliopsida</taxon>
        <taxon>Poales</taxon>
        <taxon>Poaceae</taxon>
        <taxon>PACMAD clade</taxon>
        <taxon>Arundinoideae</taxon>
        <taxon>Arundineae</taxon>
        <taxon>Arundo</taxon>
    </lineage>
</organism>